<gene>
    <name evidence="2" type="ORF">SCLAV_3811</name>
</gene>
<dbReference type="Proteomes" id="UP000002357">
    <property type="component" value="Chromosome"/>
</dbReference>
<keyword evidence="1" id="KW-0732">Signal</keyword>
<feature type="signal peptide" evidence="1">
    <location>
        <begin position="1"/>
        <end position="21"/>
    </location>
</feature>
<dbReference type="GeneID" id="93729689"/>
<keyword evidence="2" id="KW-0449">Lipoprotein</keyword>
<dbReference type="EMBL" id="CM000913">
    <property type="protein sequence ID" value="EFG08883.1"/>
    <property type="molecule type" value="Genomic_DNA"/>
</dbReference>
<evidence type="ECO:0000313" key="2">
    <source>
        <dbReference type="EMBL" id="EFG08883.1"/>
    </source>
</evidence>
<dbReference type="PROSITE" id="PS51257">
    <property type="entry name" value="PROKAR_LIPOPROTEIN"/>
    <property type="match status" value="1"/>
</dbReference>
<proteinExistence type="predicted"/>
<dbReference type="KEGG" id="sclf:BB341_09655"/>
<reference evidence="2 3" key="1">
    <citation type="journal article" date="2010" name="Genome Biol. Evol.">
        <title>The sequence of a 1.8-mb bacterial linear plasmid reveals a rich evolutionary reservoir of secondary metabolic pathways.</title>
        <authorList>
            <person name="Medema M.H."/>
            <person name="Trefzer A."/>
            <person name="Kovalchuk A."/>
            <person name="van den Berg M."/>
            <person name="Mueller U."/>
            <person name="Heijne W."/>
            <person name="Wu L."/>
            <person name="Alam M.T."/>
            <person name="Ronning C.M."/>
            <person name="Nierman W.C."/>
            <person name="Bovenberg R.A.L."/>
            <person name="Breitling R."/>
            <person name="Takano E."/>
        </authorList>
    </citation>
    <scope>NUCLEOTIDE SEQUENCE [LARGE SCALE GENOMIC DNA]</scope>
    <source>
        <strain evidence="3">ATCC 27064 / DSM 738 / JCM 4710 / NBRC 13307 / NCIMB 12785 / NRRL 3585 / VKM Ac-602</strain>
    </source>
</reference>
<dbReference type="STRING" id="1901.BB341_09655"/>
<protein>
    <submittedName>
        <fullName evidence="2">Lipoprotein</fullName>
    </submittedName>
</protein>
<keyword evidence="3" id="KW-1185">Reference proteome</keyword>
<dbReference type="AlphaFoldDB" id="E2Q3G8"/>
<dbReference type="OrthoDB" id="4331879at2"/>
<feature type="chain" id="PRO_5039438726" evidence="1">
    <location>
        <begin position="22"/>
        <end position="217"/>
    </location>
</feature>
<accession>E2Q3G8</accession>
<name>E2Q3G8_STRCL</name>
<organism evidence="2 3">
    <name type="scientific">Streptomyces clavuligerus</name>
    <dbReference type="NCBI Taxonomy" id="1901"/>
    <lineage>
        <taxon>Bacteria</taxon>
        <taxon>Bacillati</taxon>
        <taxon>Actinomycetota</taxon>
        <taxon>Actinomycetes</taxon>
        <taxon>Kitasatosporales</taxon>
        <taxon>Streptomycetaceae</taxon>
        <taxon>Streptomyces</taxon>
    </lineage>
</organism>
<dbReference type="RefSeq" id="WP_003961602.1">
    <property type="nucleotide sequence ID" value="NZ_CM000913.1"/>
</dbReference>
<evidence type="ECO:0000313" key="3">
    <source>
        <dbReference type="Proteomes" id="UP000002357"/>
    </source>
</evidence>
<sequence length="217" mass="22049">MRRRVRRLTALALAGGALLLAGCGIRTTQVPVDAGPAPSRLPCTVTDGPDGGPGAGDGLPVRVELLCAAKLKQVDRTVELPADGLHDEQLRMATALLDELRRKPTADERGAGFGTDVPAGLTVAGGARAGDPVGTLRLSLRPERLPGAALAQIVCTFAESRAAAAGGAVILGGPDESGPRGYTCPQRLTERPAEPVPTLSSLPAPAAPVYPGAATTF</sequence>
<dbReference type="eggNOG" id="ENOG5033ZGB">
    <property type="taxonomic scope" value="Bacteria"/>
</dbReference>
<evidence type="ECO:0000256" key="1">
    <source>
        <dbReference type="SAM" id="SignalP"/>
    </source>
</evidence>